<dbReference type="GO" id="GO:0008829">
    <property type="term" value="F:dCTP deaminase activity"/>
    <property type="evidence" value="ECO:0007669"/>
    <property type="project" value="UniProtKB-EC"/>
</dbReference>
<dbReference type="Gene3D" id="2.70.40.10">
    <property type="match status" value="1"/>
</dbReference>
<dbReference type="Proteomes" id="UP000315003">
    <property type="component" value="Chromosome"/>
</dbReference>
<dbReference type="PANTHER" id="PTHR42680">
    <property type="entry name" value="DCTP DEAMINASE"/>
    <property type="match status" value="1"/>
</dbReference>
<reference evidence="3 4" key="1">
    <citation type="submission" date="2019-02" db="EMBL/GenBank/DDBJ databases">
        <title>Deep-cultivation of Planctomycetes and their phenomic and genomic characterization uncovers novel biology.</title>
        <authorList>
            <person name="Wiegand S."/>
            <person name="Jogler M."/>
            <person name="Boedeker C."/>
            <person name="Pinto D."/>
            <person name="Vollmers J."/>
            <person name="Rivas-Marin E."/>
            <person name="Kohn T."/>
            <person name="Peeters S.H."/>
            <person name="Heuer A."/>
            <person name="Rast P."/>
            <person name="Oberbeckmann S."/>
            <person name="Bunk B."/>
            <person name="Jeske O."/>
            <person name="Meyerdierks A."/>
            <person name="Storesund J.E."/>
            <person name="Kallscheuer N."/>
            <person name="Luecker S."/>
            <person name="Lage O.M."/>
            <person name="Pohl T."/>
            <person name="Merkel B.J."/>
            <person name="Hornburger P."/>
            <person name="Mueller R.-W."/>
            <person name="Bruemmer F."/>
            <person name="Labrenz M."/>
            <person name="Spormann A.M."/>
            <person name="Op den Camp H."/>
            <person name="Overmann J."/>
            <person name="Amann R."/>
            <person name="Jetten M.S.M."/>
            <person name="Mascher T."/>
            <person name="Medema M.H."/>
            <person name="Devos D.P."/>
            <person name="Kaster A.-K."/>
            <person name="Ovreas L."/>
            <person name="Rohde M."/>
            <person name="Galperin M.Y."/>
            <person name="Jogler C."/>
        </authorList>
    </citation>
    <scope>NUCLEOTIDE SEQUENCE [LARGE SCALE GENOMIC DNA]</scope>
    <source>
        <strain evidence="3 4">SV_7m_r</strain>
    </source>
</reference>
<dbReference type="CDD" id="cd07557">
    <property type="entry name" value="trimeric_dUTPase"/>
    <property type="match status" value="1"/>
</dbReference>
<accession>A0A517SS25</accession>
<protein>
    <submittedName>
        <fullName evidence="3">Deoxycytidine triphosphate deaminase</fullName>
        <ecNumber evidence="3">3.5.4.13</ecNumber>
    </submittedName>
</protein>
<dbReference type="SUPFAM" id="SSF51283">
    <property type="entry name" value="dUTPase-like"/>
    <property type="match status" value="1"/>
</dbReference>
<organism evidence="3 4">
    <name type="scientific">Stieleria bergensis</name>
    <dbReference type="NCBI Taxonomy" id="2528025"/>
    <lineage>
        <taxon>Bacteria</taxon>
        <taxon>Pseudomonadati</taxon>
        <taxon>Planctomycetota</taxon>
        <taxon>Planctomycetia</taxon>
        <taxon>Pirellulales</taxon>
        <taxon>Pirellulaceae</taxon>
        <taxon>Stieleria</taxon>
    </lineage>
</organism>
<keyword evidence="1 3" id="KW-0378">Hydrolase</keyword>
<dbReference type="InterPro" id="IPR033704">
    <property type="entry name" value="dUTPase_trimeric"/>
</dbReference>
<dbReference type="EC" id="3.5.4.13" evidence="3"/>
<proteinExistence type="predicted"/>
<keyword evidence="4" id="KW-1185">Reference proteome</keyword>
<dbReference type="EMBL" id="CP036272">
    <property type="protein sequence ID" value="QDT58937.1"/>
    <property type="molecule type" value="Genomic_DNA"/>
</dbReference>
<dbReference type="PANTHER" id="PTHR42680:SF3">
    <property type="entry name" value="DCTP DEAMINASE"/>
    <property type="match status" value="1"/>
</dbReference>
<evidence type="ECO:0000256" key="1">
    <source>
        <dbReference type="ARBA" id="ARBA00022801"/>
    </source>
</evidence>
<dbReference type="Pfam" id="PF22769">
    <property type="entry name" value="DCD"/>
    <property type="match status" value="1"/>
</dbReference>
<sequence>MPRNDVIPGNSVRASTAPYPRWAATHRHAVDCQFCSLIRLGSPHLCERAFFSRSEFAGFFLRSPDFAVWQVCYNDRTLSGRSAVLGGSIGGLFLVCSVIGMKMILCQDEIQTRIADGSIVLDPFDEQSLTTNGYNLSLYDELLVYEEIVLDAAIPNRYRRLEIPPDGLTLQPGVLYLGRTLEYTETRDLIPFIQGRSSLSRLGLFVKVGGGMGDYGYCGTWTLELHCVQPVRIYSGMRICQIGYCQALGQSGETGSRKYQNSRDIQASLMFREFGNAAGGEQLELNFDSSRPSFPAIDSDLASNQAAKSVDLNGPT</sequence>
<evidence type="ECO:0000313" key="3">
    <source>
        <dbReference type="EMBL" id="QDT58937.1"/>
    </source>
</evidence>
<evidence type="ECO:0000313" key="4">
    <source>
        <dbReference type="Proteomes" id="UP000315003"/>
    </source>
</evidence>
<dbReference type="InterPro" id="IPR036157">
    <property type="entry name" value="dUTPase-like_sf"/>
</dbReference>
<dbReference type="AlphaFoldDB" id="A0A517SS25"/>
<name>A0A517SS25_9BACT</name>
<dbReference type="GO" id="GO:0006229">
    <property type="term" value="P:dUTP biosynthetic process"/>
    <property type="evidence" value="ECO:0007669"/>
    <property type="project" value="InterPro"/>
</dbReference>
<dbReference type="InterPro" id="IPR011962">
    <property type="entry name" value="dCTP_deaminase"/>
</dbReference>
<gene>
    <name evidence="3" type="primary">dcd</name>
    <name evidence="3" type="ORF">SV7mr_14390</name>
</gene>
<dbReference type="GO" id="GO:0015949">
    <property type="term" value="P:nucleobase-containing small molecule interconversion"/>
    <property type="evidence" value="ECO:0007669"/>
    <property type="project" value="TreeGrafter"/>
</dbReference>
<keyword evidence="2" id="KW-0546">Nucleotide metabolism</keyword>
<evidence type="ECO:0000256" key="2">
    <source>
        <dbReference type="ARBA" id="ARBA00023080"/>
    </source>
</evidence>